<evidence type="ECO:0000313" key="8">
    <source>
        <dbReference type="Proteomes" id="UP000448762"/>
    </source>
</evidence>
<evidence type="ECO:0000313" key="7">
    <source>
        <dbReference type="Proteomes" id="UP000275747"/>
    </source>
</evidence>
<dbReference type="EMBL" id="NGKW01000002">
    <property type="protein sequence ID" value="OTN94696.1"/>
    <property type="molecule type" value="Genomic_DNA"/>
</dbReference>
<dbReference type="InterPro" id="IPR007712">
    <property type="entry name" value="RelE/ParE_toxin"/>
</dbReference>
<protein>
    <submittedName>
        <fullName evidence="5">Plasmid stabilization system protein</fullName>
    </submittedName>
    <submittedName>
        <fullName evidence="3">Type II toxin-antitoxin system RelE/ParE family toxin</fullName>
    </submittedName>
</protein>
<organism evidence="5 6">
    <name type="scientific">Enterococcus faecium</name>
    <name type="common">Streptococcus faecium</name>
    <dbReference type="NCBI Taxonomy" id="1352"/>
    <lineage>
        <taxon>Bacteria</taxon>
        <taxon>Bacillati</taxon>
        <taxon>Bacillota</taxon>
        <taxon>Bacilli</taxon>
        <taxon>Lactobacillales</taxon>
        <taxon>Enterococcaceae</taxon>
        <taxon>Enterococcus</taxon>
    </lineage>
</organism>
<dbReference type="AlphaFoldDB" id="A0A242BGT2"/>
<dbReference type="RefSeq" id="WP_002400299.1">
    <property type="nucleotide sequence ID" value="NZ_CABGQB010000001.1"/>
</dbReference>
<comment type="similarity">
    <text evidence="1">Belongs to the RelE toxin family.</text>
</comment>
<reference evidence="4 8" key="2">
    <citation type="submission" date="2018-07" db="EMBL/GenBank/DDBJ databases">
        <title>High quality draft genome sequencing of Enterococcus faecium exhibiting probiotic potential isolated from mucus of freshwater fish.</title>
        <authorList>
            <person name="El-Jeni R."/>
            <person name="Ghedira K."/>
            <person name="Abdelhak S."/>
            <person name="El-Bour M."/>
            <person name="Bouhaouala-Zahar B."/>
        </authorList>
    </citation>
    <scope>NUCLEOTIDE SEQUENCE [LARGE SCALE GENOMIC DNA]</scope>
    <source>
        <strain evidence="4 8">R.A73</strain>
    </source>
</reference>
<dbReference type="Gene3D" id="3.30.2310.20">
    <property type="entry name" value="RelE-like"/>
    <property type="match status" value="1"/>
</dbReference>
<gene>
    <name evidence="5" type="ORF">A5810_000941</name>
    <name evidence="3" type="ORF">D9Z05_05750</name>
    <name evidence="4" type="ORF">DTX73_00105</name>
</gene>
<dbReference type="PANTHER" id="PTHR35601:SF1">
    <property type="entry name" value="TOXIN RELE"/>
    <property type="match status" value="1"/>
</dbReference>
<evidence type="ECO:0000256" key="1">
    <source>
        <dbReference type="ARBA" id="ARBA00006226"/>
    </source>
</evidence>
<dbReference type="Proteomes" id="UP000448762">
    <property type="component" value="Unassembled WGS sequence"/>
</dbReference>
<keyword evidence="2" id="KW-1277">Toxin-antitoxin system</keyword>
<proteinExistence type="inferred from homology"/>
<dbReference type="SUPFAM" id="SSF143011">
    <property type="entry name" value="RelE-like"/>
    <property type="match status" value="1"/>
</dbReference>
<name>A0A242BGT2_ENTFC</name>
<evidence type="ECO:0000256" key="2">
    <source>
        <dbReference type="ARBA" id="ARBA00022649"/>
    </source>
</evidence>
<evidence type="ECO:0000313" key="5">
    <source>
        <dbReference type="EMBL" id="OTN94696.1"/>
    </source>
</evidence>
<evidence type="ECO:0000313" key="3">
    <source>
        <dbReference type="EMBL" id="AYM72788.1"/>
    </source>
</evidence>
<reference evidence="5 6" key="1">
    <citation type="submission" date="2017-05" db="EMBL/GenBank/DDBJ databases">
        <title>The Genome Sequence of Enterococcus faecium 7H8_DIV0219.</title>
        <authorList>
            <consortium name="The Broad Institute Genomics Platform"/>
            <consortium name="The Broad Institute Genomic Center for Infectious Diseases"/>
            <person name="Earl A."/>
            <person name="Manson A."/>
            <person name="Schwartman J."/>
            <person name="Gilmore M."/>
            <person name="Abouelleil A."/>
            <person name="Cao P."/>
            <person name="Chapman S."/>
            <person name="Cusick C."/>
            <person name="Shea T."/>
            <person name="Young S."/>
            <person name="Neafsey D."/>
            <person name="Nusbaum C."/>
            <person name="Birren B."/>
        </authorList>
    </citation>
    <scope>NUCLEOTIDE SEQUENCE [LARGE SCALE GENOMIC DNA]</scope>
    <source>
        <strain evidence="5 6">7H8_DIV0219</strain>
    </source>
</reference>
<dbReference type="EMBL" id="CP033041">
    <property type="protein sequence ID" value="AYM72788.1"/>
    <property type="molecule type" value="Genomic_DNA"/>
</dbReference>
<dbReference type="Pfam" id="PF05016">
    <property type="entry name" value="ParE_toxin"/>
    <property type="match status" value="1"/>
</dbReference>
<sequence>MTYRLEFTPEIQKQLRKMDKHQAMLIVRWLYQHIDGIDDPRKFGKGLTANRSGQWRYRIGKYRVLVEIEDKQLVVIAIQVGHRRNIYD</sequence>
<dbReference type="EMBL" id="QOVC01000001">
    <property type="protein sequence ID" value="KAA0692675.1"/>
    <property type="molecule type" value="Genomic_DNA"/>
</dbReference>
<dbReference type="Proteomes" id="UP000275747">
    <property type="component" value="Chromosome"/>
</dbReference>
<evidence type="ECO:0000313" key="4">
    <source>
        <dbReference type="EMBL" id="KAA0692675.1"/>
    </source>
</evidence>
<dbReference type="Proteomes" id="UP000194885">
    <property type="component" value="Unassembled WGS sequence"/>
</dbReference>
<reference evidence="3 7" key="3">
    <citation type="submission" date="2018-10" db="EMBL/GenBank/DDBJ databases">
        <title>Escaping from acidified nitrite in gastric host defense: Transcriptomic basis for resistance to free nitrous acid in Enterococcus faecalis.</title>
        <authorList>
            <person name="Yu Z."/>
            <person name="Shi D."/>
            <person name="Liu W."/>
            <person name="Meng F."/>
        </authorList>
    </citation>
    <scope>NUCLEOTIDE SEQUENCE [LARGE SCALE GENOMIC DNA]</scope>
    <source>
        <strain evidence="3 7">JE1</strain>
    </source>
</reference>
<dbReference type="InterPro" id="IPR035093">
    <property type="entry name" value="RelE/ParE_toxin_dom_sf"/>
</dbReference>
<accession>A0A242BGT2</accession>
<dbReference type="PANTHER" id="PTHR35601">
    <property type="entry name" value="TOXIN RELE"/>
    <property type="match status" value="1"/>
</dbReference>
<evidence type="ECO:0000313" key="6">
    <source>
        <dbReference type="Proteomes" id="UP000194885"/>
    </source>
</evidence>